<dbReference type="GO" id="GO:0004713">
    <property type="term" value="F:protein tyrosine kinase activity"/>
    <property type="evidence" value="ECO:0007669"/>
    <property type="project" value="TreeGrafter"/>
</dbReference>
<feature type="transmembrane region" description="Helical" evidence="8">
    <location>
        <begin position="46"/>
        <end position="65"/>
    </location>
</feature>
<dbReference type="InterPro" id="IPR003856">
    <property type="entry name" value="LPS_length_determ_N"/>
</dbReference>
<dbReference type="Proteomes" id="UP000593892">
    <property type="component" value="Chromosome"/>
</dbReference>
<feature type="domain" description="Polysaccharide chain length determinant N-terminal" evidence="9">
    <location>
        <begin position="36"/>
        <end position="129"/>
    </location>
</feature>
<keyword evidence="4 8" id="KW-1133">Transmembrane helix</keyword>
<evidence type="ECO:0000256" key="7">
    <source>
        <dbReference type="SAM" id="MobiDB-lite"/>
    </source>
</evidence>
<dbReference type="Pfam" id="PF13807">
    <property type="entry name" value="GNVR"/>
    <property type="match status" value="1"/>
</dbReference>
<feature type="coiled-coil region" evidence="6">
    <location>
        <begin position="202"/>
        <end position="229"/>
    </location>
</feature>
<feature type="region of interest" description="Disordered" evidence="7">
    <location>
        <begin position="1"/>
        <end position="25"/>
    </location>
</feature>
<reference evidence="11 12" key="1">
    <citation type="submission" date="2020-10" db="EMBL/GenBank/DDBJ databases">
        <title>Complete genome sequence of Paludibaculum fermentans P105T, a facultatively anaerobic acidobacterium capable of dissimilatory Fe(III) reduction.</title>
        <authorList>
            <person name="Dedysh S.N."/>
            <person name="Beletsky A.V."/>
            <person name="Kulichevskaya I.S."/>
            <person name="Mardanov A.V."/>
            <person name="Ravin N.V."/>
        </authorList>
    </citation>
    <scope>NUCLEOTIDE SEQUENCE [LARGE SCALE GENOMIC DNA]</scope>
    <source>
        <strain evidence="11 12">P105</strain>
    </source>
</reference>
<keyword evidence="2" id="KW-1003">Cell membrane</keyword>
<evidence type="ECO:0000313" key="11">
    <source>
        <dbReference type="EMBL" id="QOY85433.1"/>
    </source>
</evidence>
<dbReference type="RefSeq" id="WP_194447103.1">
    <property type="nucleotide sequence ID" value="NZ_CP063849.1"/>
</dbReference>
<evidence type="ECO:0000256" key="5">
    <source>
        <dbReference type="ARBA" id="ARBA00023136"/>
    </source>
</evidence>
<evidence type="ECO:0000256" key="4">
    <source>
        <dbReference type="ARBA" id="ARBA00022989"/>
    </source>
</evidence>
<feature type="domain" description="Tyrosine-protein kinase G-rich" evidence="10">
    <location>
        <begin position="315"/>
        <end position="391"/>
    </location>
</feature>
<gene>
    <name evidence="11" type="ORF">IRI77_21680</name>
</gene>
<dbReference type="InterPro" id="IPR032807">
    <property type="entry name" value="GNVR"/>
</dbReference>
<evidence type="ECO:0000256" key="3">
    <source>
        <dbReference type="ARBA" id="ARBA00022692"/>
    </source>
</evidence>
<keyword evidence="5 8" id="KW-0472">Membrane</keyword>
<accession>A0A7S7SI81</accession>
<proteinExistence type="predicted"/>
<organism evidence="11 12">
    <name type="scientific">Paludibaculum fermentans</name>
    <dbReference type="NCBI Taxonomy" id="1473598"/>
    <lineage>
        <taxon>Bacteria</taxon>
        <taxon>Pseudomonadati</taxon>
        <taxon>Acidobacteriota</taxon>
        <taxon>Terriglobia</taxon>
        <taxon>Bryobacterales</taxon>
        <taxon>Bryobacteraceae</taxon>
        <taxon>Paludibaculum</taxon>
    </lineage>
</organism>
<evidence type="ECO:0000256" key="1">
    <source>
        <dbReference type="ARBA" id="ARBA00004651"/>
    </source>
</evidence>
<dbReference type="Pfam" id="PF02706">
    <property type="entry name" value="Wzz"/>
    <property type="match status" value="1"/>
</dbReference>
<evidence type="ECO:0000256" key="8">
    <source>
        <dbReference type="SAM" id="Phobius"/>
    </source>
</evidence>
<keyword evidence="3 8" id="KW-0812">Transmembrane</keyword>
<feature type="transmembrane region" description="Helical" evidence="8">
    <location>
        <begin position="368"/>
        <end position="388"/>
    </location>
</feature>
<dbReference type="AlphaFoldDB" id="A0A7S7SI81"/>
<dbReference type="PANTHER" id="PTHR32309">
    <property type="entry name" value="TYROSINE-PROTEIN KINASE"/>
    <property type="match status" value="1"/>
</dbReference>
<comment type="subcellular location">
    <subcellularLocation>
        <location evidence="1">Cell membrane</location>
        <topology evidence="1">Multi-pass membrane protein</topology>
    </subcellularLocation>
</comment>
<sequence>MTPTRSNPVTAKRAARAAKTESAPEQQMLFGRHRDVLMELVAHRRLIGGAAVLTAAAAFGVLSLIPSRYTATAVIMPPQQAQSLSSALMGQLGALTGLGGSAQLMGMKSPSDLYVGILEGRTIADSVIERFRMREVYGKSTMMETRKALAEHTEIGSRKSGLIEIAVEDKDPKRAAAIANAYVEELQKQNGRLAVTDASQRRLFFERELEEQKSALAEAETALKTAQEKSGMIQPAGQAEAIIRAQAQARAELAGLEVQAQAMSTFATDQNPQIKVLRSEQAAVREQLRQLEGRAGGAGSALISSGNLPTAGLEYMRRLRDVKYHEALFELLAKQSEAARLDEAKSAPVLQVVDSAVVPDRKSWPPRALLSAAAAMVAFFCACAWVILRSMLNFKMEWPRPDEPTA</sequence>
<keyword evidence="12" id="KW-1185">Reference proteome</keyword>
<dbReference type="GO" id="GO:0005886">
    <property type="term" value="C:plasma membrane"/>
    <property type="evidence" value="ECO:0007669"/>
    <property type="project" value="UniProtKB-SubCell"/>
</dbReference>
<dbReference type="PANTHER" id="PTHR32309:SF13">
    <property type="entry name" value="FERRIC ENTEROBACTIN TRANSPORT PROTEIN FEPE"/>
    <property type="match status" value="1"/>
</dbReference>
<dbReference type="EMBL" id="CP063849">
    <property type="protein sequence ID" value="QOY85433.1"/>
    <property type="molecule type" value="Genomic_DNA"/>
</dbReference>
<keyword evidence="6" id="KW-0175">Coiled coil</keyword>
<evidence type="ECO:0000256" key="2">
    <source>
        <dbReference type="ARBA" id="ARBA00022475"/>
    </source>
</evidence>
<dbReference type="KEGG" id="pfer:IRI77_21680"/>
<evidence type="ECO:0000313" key="12">
    <source>
        <dbReference type="Proteomes" id="UP000593892"/>
    </source>
</evidence>
<protein>
    <submittedName>
        <fullName evidence="11">Lipopolysaccharide biosynthesis protein</fullName>
    </submittedName>
</protein>
<dbReference type="InterPro" id="IPR050445">
    <property type="entry name" value="Bact_polysacc_biosynth/exp"/>
</dbReference>
<evidence type="ECO:0000259" key="10">
    <source>
        <dbReference type="Pfam" id="PF13807"/>
    </source>
</evidence>
<evidence type="ECO:0000259" key="9">
    <source>
        <dbReference type="Pfam" id="PF02706"/>
    </source>
</evidence>
<name>A0A7S7SI81_PALFE</name>
<evidence type="ECO:0000256" key="6">
    <source>
        <dbReference type="SAM" id="Coils"/>
    </source>
</evidence>